<accession>A0A139H9J5</accession>
<organism evidence="5 6">
    <name type="scientific">Pseudocercospora eumusae</name>
    <dbReference type="NCBI Taxonomy" id="321146"/>
    <lineage>
        <taxon>Eukaryota</taxon>
        <taxon>Fungi</taxon>
        <taxon>Dikarya</taxon>
        <taxon>Ascomycota</taxon>
        <taxon>Pezizomycotina</taxon>
        <taxon>Dothideomycetes</taxon>
        <taxon>Dothideomycetidae</taxon>
        <taxon>Mycosphaerellales</taxon>
        <taxon>Mycosphaerellaceae</taxon>
        <taxon>Pseudocercospora</taxon>
    </lineage>
</organism>
<name>A0A139H9J5_9PEZI</name>
<evidence type="ECO:0000313" key="5">
    <source>
        <dbReference type="EMBL" id="KXS99114.1"/>
    </source>
</evidence>
<evidence type="ECO:0000256" key="2">
    <source>
        <dbReference type="ARBA" id="ARBA00022630"/>
    </source>
</evidence>
<evidence type="ECO:0000256" key="3">
    <source>
        <dbReference type="ARBA" id="ARBA00022827"/>
    </source>
</evidence>
<dbReference type="Proteomes" id="UP000070133">
    <property type="component" value="Unassembled WGS sequence"/>
</dbReference>
<dbReference type="Gene3D" id="3.30.560.10">
    <property type="entry name" value="Glucose Oxidase, domain 3"/>
    <property type="match status" value="1"/>
</dbReference>
<dbReference type="Gene3D" id="3.50.50.60">
    <property type="entry name" value="FAD/NAD(P)-binding domain"/>
    <property type="match status" value="1"/>
</dbReference>
<dbReference type="InterPro" id="IPR027424">
    <property type="entry name" value="Glucose_Oxidase_domain_2"/>
</dbReference>
<dbReference type="Gene3D" id="4.10.450.10">
    <property type="entry name" value="Glucose Oxidase, domain 2"/>
    <property type="match status" value="1"/>
</dbReference>
<dbReference type="EMBL" id="LFZN01000099">
    <property type="protein sequence ID" value="KXS99114.1"/>
    <property type="molecule type" value="Genomic_DNA"/>
</dbReference>
<gene>
    <name evidence="5" type="ORF">AC578_3517</name>
</gene>
<evidence type="ECO:0000256" key="1">
    <source>
        <dbReference type="ARBA" id="ARBA00001974"/>
    </source>
</evidence>
<protein>
    <submittedName>
        <fullName evidence="5">Uncharacterized protein</fullName>
    </submittedName>
</protein>
<comment type="caution">
    <text evidence="5">The sequence shown here is derived from an EMBL/GenBank/DDBJ whole genome shotgun (WGS) entry which is preliminary data.</text>
</comment>
<dbReference type="AlphaFoldDB" id="A0A139H9J5"/>
<dbReference type="SUPFAM" id="SSF51905">
    <property type="entry name" value="FAD/NAD(P)-binding domain"/>
    <property type="match status" value="1"/>
</dbReference>
<sequence>MEHPIAPRSTASLARSLQQLLRNLECYVQNDKPNGGFMRGYNIFLKTLHPPLNIREDAACAYYLPIKVRANLELYLNAFAERLTWSDDRFDAQPFANGVVFTSESGQKQQLSAKREIVLSVDPVLSRHHPHSVSERICSSSDQP</sequence>
<proteinExistence type="predicted"/>
<comment type="cofactor">
    <cofactor evidence="1">
        <name>FAD</name>
        <dbReference type="ChEBI" id="CHEBI:57692"/>
    </cofactor>
</comment>
<keyword evidence="2" id="KW-0285">Flavoprotein</keyword>
<dbReference type="InterPro" id="IPR036188">
    <property type="entry name" value="FAD/NAD-bd_sf"/>
</dbReference>
<keyword evidence="4" id="KW-0560">Oxidoreductase</keyword>
<keyword evidence="3" id="KW-0274">FAD</keyword>
<keyword evidence="6" id="KW-1185">Reference proteome</keyword>
<dbReference type="STRING" id="321146.A0A139H9J5"/>
<evidence type="ECO:0000313" key="6">
    <source>
        <dbReference type="Proteomes" id="UP000070133"/>
    </source>
</evidence>
<evidence type="ECO:0000256" key="4">
    <source>
        <dbReference type="ARBA" id="ARBA00023002"/>
    </source>
</evidence>
<reference evidence="5 6" key="1">
    <citation type="submission" date="2015-07" db="EMBL/GenBank/DDBJ databases">
        <title>Comparative genomics of the Sigatoka disease complex on banana suggests a link between parallel evolutionary changes in Pseudocercospora fijiensis and Pseudocercospora eumusae and increased virulence on the banana host.</title>
        <authorList>
            <person name="Chang T.-C."/>
            <person name="Salvucci A."/>
            <person name="Crous P.W."/>
            <person name="Stergiopoulos I."/>
        </authorList>
    </citation>
    <scope>NUCLEOTIDE SEQUENCE [LARGE SCALE GENOMIC DNA]</scope>
    <source>
        <strain evidence="5 6">CBS 114824</strain>
    </source>
</reference>
<dbReference type="GO" id="GO:0016491">
    <property type="term" value="F:oxidoreductase activity"/>
    <property type="evidence" value="ECO:0007669"/>
    <property type="project" value="UniProtKB-KW"/>
</dbReference>